<keyword evidence="2" id="KW-0229">DNA integration</keyword>
<comment type="similarity">
    <text evidence="1">Belongs to the 'phage' integrase family.</text>
</comment>
<sequence length="461" mass="52272">MLSVLLNSNIFKVSIKHIWQKRTDGVFYYRRRYPEQFREAMRQQGIDLPTFKVVSLKTKNKVEAARKIVQLAQADDREWSSALNGTPTSAVKADALKLIKAQGLLALPLNKQPNPEQAALAWDIFTDDLERRVLRESQYRPHIDLEEHFDDFISPVERTAIEIVSGRYKFHLSDAKDHYIKTRSLDRKGIHATEASFRLITDVLGDRPIEDYRRAEVSTAIDAALASGLKTGSVSKRVGTVRAAVSELIRDEELEIKNPFEKHKIRGNGEDVEERSSLNQTQMDKLRGYIRARSTPTANMLGMLIDTGARVSEVAGLLREDVKIDDEIPHLIIHANPLRRLKTKDSRRRVPLVGDALLAAQRALRESQSPFLFPRYMSEHGLKNDSASAAMRKATQALDCHTPHWLRHTMRTRLKNVNAPETLINEIGGWARVSVAQSYGQQTALMLMQEVLEKSLTATLE</sequence>
<dbReference type="SUPFAM" id="SSF56349">
    <property type="entry name" value="DNA breaking-rejoining enzymes"/>
    <property type="match status" value="1"/>
</dbReference>
<dbReference type="PANTHER" id="PTHR30349">
    <property type="entry name" value="PHAGE INTEGRASE-RELATED"/>
    <property type="match status" value="1"/>
</dbReference>
<dbReference type="AlphaFoldDB" id="A0A191ZG35"/>
<keyword evidence="3" id="KW-0238">DNA-binding</keyword>
<evidence type="ECO:0000313" key="6">
    <source>
        <dbReference type="EMBL" id="ANJ66844.1"/>
    </source>
</evidence>
<dbReference type="Gene3D" id="1.10.443.10">
    <property type="entry name" value="Intergrase catalytic core"/>
    <property type="match status" value="1"/>
</dbReference>
<name>A0A191ZG35_9GAMM</name>
<dbReference type="GO" id="GO:0006310">
    <property type="term" value="P:DNA recombination"/>
    <property type="evidence" value="ECO:0007669"/>
    <property type="project" value="UniProtKB-KW"/>
</dbReference>
<evidence type="ECO:0000256" key="4">
    <source>
        <dbReference type="ARBA" id="ARBA00023172"/>
    </source>
</evidence>
<dbReference type="EMBL" id="CP016027">
    <property type="protein sequence ID" value="ANJ66844.1"/>
    <property type="molecule type" value="Genomic_DNA"/>
</dbReference>
<proteinExistence type="inferred from homology"/>
<dbReference type="GO" id="GO:0003677">
    <property type="term" value="F:DNA binding"/>
    <property type="evidence" value="ECO:0007669"/>
    <property type="project" value="UniProtKB-KW"/>
</dbReference>
<dbReference type="InterPro" id="IPR011010">
    <property type="entry name" value="DNA_brk_join_enz"/>
</dbReference>
<evidence type="ECO:0000259" key="5">
    <source>
        <dbReference type="PROSITE" id="PS51898"/>
    </source>
</evidence>
<dbReference type="InterPro" id="IPR046668">
    <property type="entry name" value="DUF6538"/>
</dbReference>
<dbReference type="Proteomes" id="UP000078596">
    <property type="component" value="Chromosome"/>
</dbReference>
<organism evidence="6 7">
    <name type="scientific">Halothiobacillus diazotrophicus</name>
    <dbReference type="NCBI Taxonomy" id="1860122"/>
    <lineage>
        <taxon>Bacteria</taxon>
        <taxon>Pseudomonadati</taxon>
        <taxon>Pseudomonadota</taxon>
        <taxon>Gammaproteobacteria</taxon>
        <taxon>Chromatiales</taxon>
        <taxon>Halothiobacillaceae</taxon>
        <taxon>Halothiobacillus</taxon>
    </lineage>
</organism>
<dbReference type="PANTHER" id="PTHR30349:SF41">
    <property type="entry name" value="INTEGRASE_RECOMBINASE PROTEIN MJ0367-RELATED"/>
    <property type="match status" value="1"/>
</dbReference>
<dbReference type="KEGG" id="haz:A9404_05160"/>
<evidence type="ECO:0000256" key="1">
    <source>
        <dbReference type="ARBA" id="ARBA00008857"/>
    </source>
</evidence>
<protein>
    <recommendedName>
        <fullName evidence="5">Tyr recombinase domain-containing protein</fullName>
    </recommendedName>
</protein>
<dbReference type="Pfam" id="PF20172">
    <property type="entry name" value="DUF6538"/>
    <property type="match status" value="1"/>
</dbReference>
<dbReference type="OrthoDB" id="9795573at2"/>
<dbReference type="InterPro" id="IPR013762">
    <property type="entry name" value="Integrase-like_cat_sf"/>
</dbReference>
<evidence type="ECO:0000256" key="2">
    <source>
        <dbReference type="ARBA" id="ARBA00022908"/>
    </source>
</evidence>
<keyword evidence="7" id="KW-1185">Reference proteome</keyword>
<keyword evidence="4" id="KW-0233">DNA recombination</keyword>
<evidence type="ECO:0000256" key="3">
    <source>
        <dbReference type="ARBA" id="ARBA00023125"/>
    </source>
</evidence>
<dbReference type="PROSITE" id="PS51898">
    <property type="entry name" value="TYR_RECOMBINASE"/>
    <property type="match status" value="1"/>
</dbReference>
<reference evidence="6 7" key="1">
    <citation type="submission" date="2016-06" db="EMBL/GenBank/DDBJ databases">
        <title>Insight into the functional genes involving in sulfur oxidation in Pearl River water.</title>
        <authorList>
            <person name="Luo J."/>
            <person name="Tan X."/>
            <person name="Lin W."/>
        </authorList>
    </citation>
    <scope>NUCLEOTIDE SEQUENCE [LARGE SCALE GENOMIC DNA]</scope>
    <source>
        <strain evidence="6 7">LS2</strain>
    </source>
</reference>
<dbReference type="InterPro" id="IPR050090">
    <property type="entry name" value="Tyrosine_recombinase_XerCD"/>
</dbReference>
<dbReference type="Pfam" id="PF00589">
    <property type="entry name" value="Phage_integrase"/>
    <property type="match status" value="1"/>
</dbReference>
<dbReference type="RefSeq" id="WP_066099206.1">
    <property type="nucleotide sequence ID" value="NZ_CP016027.1"/>
</dbReference>
<feature type="domain" description="Tyr recombinase" evidence="5">
    <location>
        <begin position="273"/>
        <end position="452"/>
    </location>
</feature>
<gene>
    <name evidence="6" type="ORF">A9404_05160</name>
</gene>
<dbReference type="InterPro" id="IPR002104">
    <property type="entry name" value="Integrase_catalytic"/>
</dbReference>
<accession>A0A191ZG35</accession>
<evidence type="ECO:0000313" key="7">
    <source>
        <dbReference type="Proteomes" id="UP000078596"/>
    </source>
</evidence>
<dbReference type="GO" id="GO:0015074">
    <property type="term" value="P:DNA integration"/>
    <property type="evidence" value="ECO:0007669"/>
    <property type="project" value="UniProtKB-KW"/>
</dbReference>